<keyword evidence="7" id="KW-0819">tRNA processing</keyword>
<feature type="binding site" evidence="7">
    <location>
        <position position="285"/>
    </location>
    <ligand>
        <name>S-adenosyl-L-methionine</name>
        <dbReference type="ChEBI" id="CHEBI:59789"/>
    </ligand>
</feature>
<keyword evidence="4 7" id="KW-0479">Metal-binding</keyword>
<evidence type="ECO:0000256" key="3">
    <source>
        <dbReference type="ARBA" id="ARBA00022691"/>
    </source>
</evidence>
<evidence type="ECO:0000256" key="7">
    <source>
        <dbReference type="HAMAP-Rule" id="MF_01849"/>
    </source>
</evidence>
<reference evidence="10 11" key="1">
    <citation type="submission" date="2020-08" db="EMBL/GenBank/DDBJ databases">
        <title>Genomic Encyclopedia of Type Strains, Phase IV (KMG-V): Genome sequencing to study the core and pangenomes of soil and plant-associated prokaryotes.</title>
        <authorList>
            <person name="Whitman W."/>
        </authorList>
    </citation>
    <scope>NUCLEOTIDE SEQUENCE [LARGE SCALE GENOMIC DNA]</scope>
    <source>
        <strain evidence="10 11">M8UP14</strain>
    </source>
</reference>
<evidence type="ECO:0000259" key="9">
    <source>
        <dbReference type="PROSITE" id="PS51918"/>
    </source>
</evidence>
<feature type="binding site" evidence="7">
    <location>
        <position position="384"/>
    </location>
    <ligand>
        <name>S-adenosyl-L-methionine</name>
        <dbReference type="ChEBI" id="CHEBI:59789"/>
    </ligand>
</feature>
<feature type="binding site" evidence="7">
    <location>
        <begin position="255"/>
        <end position="256"/>
    </location>
    <ligand>
        <name>S-adenosyl-L-methionine</name>
        <dbReference type="ChEBI" id="CHEBI:59789"/>
    </ligand>
</feature>
<feature type="binding site" evidence="7">
    <location>
        <position position="211"/>
    </location>
    <ligand>
        <name>[4Fe-4S] cluster</name>
        <dbReference type="ChEBI" id="CHEBI:49883"/>
        <note>4Fe-4S-S-AdoMet</note>
    </ligand>
</feature>
<dbReference type="GO" id="GO:0000049">
    <property type="term" value="F:tRNA binding"/>
    <property type="evidence" value="ECO:0007669"/>
    <property type="project" value="UniProtKB-UniRule"/>
</dbReference>
<evidence type="ECO:0000256" key="1">
    <source>
        <dbReference type="ARBA" id="ARBA00022485"/>
    </source>
</evidence>
<comment type="cofactor">
    <cofactor evidence="7">
        <name>[4Fe-4S] cluster</name>
        <dbReference type="ChEBI" id="CHEBI:49883"/>
    </cofactor>
    <text evidence="7">Binds 1 [4Fe-4S] cluster. The cluster is coordinated with 3 cysteines and an exchangeable S-adenosyl-L-methionine.</text>
</comment>
<dbReference type="SFLD" id="SFLDG01062">
    <property type="entry name" value="methyltransferase_(Class_A)"/>
    <property type="match status" value="1"/>
</dbReference>
<sequence length="447" mass="47977">MEQSAINLTSIGKALFGKTLAELQALVVELGLTKYRATQIFEALYKGRVESLAEITTLPVEVRERLAAEGFVVGRPVIAQTATSVDGTERYLMRMGDGETVETVWMPEGDGGERGDGSEAAAEEAGEIDEIESVGGPTHRDEAAMNGARGEAGPSTSSGAKDAPDSAQDDTSSPGRRKRFQDVGTLEKSGYRRATICISSQVGCAVNCQFCLTAKLGIKRNLTAGEIAGQVASVLARQGIKVGQDRINLVFMGMGEPFLNYDSFMDSVRLLSGAMGIPESRMTVSTSGIEPAIRRFAQETVRPKLALSLNASNDTVRAEIMPITRKWNIAALLEAVDTIPLGKREYVTFEYVLLGGVNDQPMHAREVLALLGGTKAKVNLIVWNPGPGIAYHQPTPEDVAIFQKMLIDGGLPTYIRRPRGRDIYAACGQLKRTVAEEAGLVEIAAAQ</sequence>
<feature type="compositionally biased region" description="Acidic residues" evidence="8">
    <location>
        <begin position="121"/>
        <end position="132"/>
    </location>
</feature>
<keyword evidence="7" id="KW-0963">Cytoplasm</keyword>
<dbReference type="AlphaFoldDB" id="A0A7W7ZH30"/>
<name>A0A7W7ZH30_9BACT</name>
<feature type="active site" description="Proton acceptor" evidence="7">
    <location>
        <position position="102"/>
    </location>
</feature>
<proteinExistence type="inferred from homology"/>
<evidence type="ECO:0000256" key="6">
    <source>
        <dbReference type="ARBA" id="ARBA00023014"/>
    </source>
</evidence>
<dbReference type="Gene3D" id="1.10.150.530">
    <property type="match status" value="1"/>
</dbReference>
<dbReference type="Pfam" id="PF21016">
    <property type="entry name" value="RlmN_N"/>
    <property type="match status" value="1"/>
</dbReference>
<keyword evidence="7" id="KW-1015">Disulfide bond</keyword>
<dbReference type="Proteomes" id="UP000540989">
    <property type="component" value="Unassembled WGS sequence"/>
</dbReference>
<evidence type="ECO:0000313" key="10">
    <source>
        <dbReference type="EMBL" id="MBB5059805.1"/>
    </source>
</evidence>
<evidence type="ECO:0000256" key="8">
    <source>
        <dbReference type="SAM" id="MobiDB-lite"/>
    </source>
</evidence>
<feature type="active site" description="S-methylcysteine intermediate" evidence="7">
    <location>
        <position position="427"/>
    </location>
</feature>
<feature type="binding site" evidence="7">
    <location>
        <begin position="308"/>
        <end position="310"/>
    </location>
    <ligand>
        <name>S-adenosyl-L-methionine</name>
        <dbReference type="ChEBI" id="CHEBI:59789"/>
    </ligand>
</feature>
<keyword evidence="7 10" id="KW-0489">Methyltransferase</keyword>
<keyword evidence="1 7" id="KW-0004">4Fe-4S</keyword>
<dbReference type="InterPro" id="IPR013785">
    <property type="entry name" value="Aldolase_TIM"/>
</dbReference>
<accession>A0A7W7ZH30</accession>
<protein>
    <recommendedName>
        <fullName evidence="7">Probable dual-specificity RNA methyltransferase RlmN</fullName>
        <ecNumber evidence="7">2.1.1.192</ecNumber>
    </recommendedName>
    <alternativeName>
        <fullName evidence="7">23S rRNA (adenine(2503)-C(2))-methyltransferase</fullName>
    </alternativeName>
    <alternativeName>
        <fullName evidence="7">23S rRNA m2A2503 methyltransferase</fullName>
    </alternativeName>
    <alternativeName>
        <fullName evidence="7">Ribosomal RNA large subunit methyltransferase N</fullName>
    </alternativeName>
    <alternativeName>
        <fullName evidence="7">tRNA (adenine(37)-C(2))-methyltransferase</fullName>
    </alternativeName>
    <alternativeName>
        <fullName evidence="7">tRNA m2A37 methyltransferase</fullName>
    </alternativeName>
</protein>
<dbReference type="RefSeq" id="WP_184221659.1">
    <property type="nucleotide sequence ID" value="NZ_JACHIP010000007.1"/>
</dbReference>
<dbReference type="InterPro" id="IPR048641">
    <property type="entry name" value="RlmN_N"/>
</dbReference>
<dbReference type="EC" id="2.1.1.192" evidence="7"/>
<dbReference type="Pfam" id="PF04055">
    <property type="entry name" value="Radical_SAM"/>
    <property type="match status" value="1"/>
</dbReference>
<dbReference type="GO" id="GO:0005737">
    <property type="term" value="C:cytoplasm"/>
    <property type="evidence" value="ECO:0007669"/>
    <property type="project" value="UniProtKB-SubCell"/>
</dbReference>
<dbReference type="GO" id="GO:0019843">
    <property type="term" value="F:rRNA binding"/>
    <property type="evidence" value="ECO:0007669"/>
    <property type="project" value="UniProtKB-UniRule"/>
</dbReference>
<comment type="caution">
    <text evidence="10">The sequence shown here is derived from an EMBL/GenBank/DDBJ whole genome shotgun (WGS) entry which is preliminary data.</text>
</comment>
<comment type="caution">
    <text evidence="7">Lacks conserved residue(s) required for the propagation of feature annotation.</text>
</comment>
<keyword evidence="2 7" id="KW-0698">rRNA processing</keyword>
<evidence type="ECO:0000256" key="4">
    <source>
        <dbReference type="ARBA" id="ARBA00022723"/>
    </source>
</evidence>
<dbReference type="InterPro" id="IPR007197">
    <property type="entry name" value="rSAM"/>
</dbReference>
<dbReference type="InterPro" id="IPR027492">
    <property type="entry name" value="RNA_MTrfase_RlmN"/>
</dbReference>
<dbReference type="GO" id="GO:0046872">
    <property type="term" value="F:metal ion binding"/>
    <property type="evidence" value="ECO:0007669"/>
    <property type="project" value="UniProtKB-KW"/>
</dbReference>
<keyword evidence="6 7" id="KW-0411">Iron-sulfur</keyword>
<dbReference type="SUPFAM" id="SSF102114">
    <property type="entry name" value="Radical SAM enzymes"/>
    <property type="match status" value="1"/>
</dbReference>
<dbReference type="InterPro" id="IPR058240">
    <property type="entry name" value="rSAM_sf"/>
</dbReference>
<dbReference type="GO" id="GO:0030488">
    <property type="term" value="P:tRNA methylation"/>
    <property type="evidence" value="ECO:0007669"/>
    <property type="project" value="UniProtKB-UniRule"/>
</dbReference>
<comment type="similarity">
    <text evidence="7">Belongs to the radical SAM superfamily. RlmN family.</text>
</comment>
<dbReference type="NCBIfam" id="TIGR00048">
    <property type="entry name" value="rRNA_mod_RlmN"/>
    <property type="match status" value="1"/>
</dbReference>
<dbReference type="PANTHER" id="PTHR30544:SF5">
    <property type="entry name" value="RADICAL SAM CORE DOMAIN-CONTAINING PROTEIN"/>
    <property type="match status" value="1"/>
</dbReference>
<dbReference type="GO" id="GO:0070040">
    <property type="term" value="F:rRNA (adenine(2503)-C2-)-methyltransferase activity"/>
    <property type="evidence" value="ECO:0007669"/>
    <property type="project" value="UniProtKB-UniRule"/>
</dbReference>
<keyword evidence="5 7" id="KW-0408">Iron</keyword>
<dbReference type="GO" id="GO:0002935">
    <property type="term" value="F:tRNA (adenine(37)-C2)-methyltransferase activity"/>
    <property type="evidence" value="ECO:0007669"/>
    <property type="project" value="UniProtKB-UniRule"/>
</dbReference>
<evidence type="ECO:0000256" key="5">
    <source>
        <dbReference type="ARBA" id="ARBA00023004"/>
    </source>
</evidence>
<dbReference type="CDD" id="cd01335">
    <property type="entry name" value="Radical_SAM"/>
    <property type="match status" value="1"/>
</dbReference>
<dbReference type="Gene3D" id="3.20.20.70">
    <property type="entry name" value="Aldolase class I"/>
    <property type="match status" value="1"/>
</dbReference>
<comment type="catalytic activity">
    <reaction evidence="7">
        <text>adenosine(2503) in 23S rRNA + 2 reduced [2Fe-2S]-[ferredoxin] + 2 S-adenosyl-L-methionine = 2-methyladenosine(2503) in 23S rRNA + 5'-deoxyadenosine + L-methionine + 2 oxidized [2Fe-2S]-[ferredoxin] + S-adenosyl-L-homocysteine</text>
        <dbReference type="Rhea" id="RHEA:42916"/>
        <dbReference type="Rhea" id="RHEA-COMP:10000"/>
        <dbReference type="Rhea" id="RHEA-COMP:10001"/>
        <dbReference type="Rhea" id="RHEA-COMP:10152"/>
        <dbReference type="Rhea" id="RHEA-COMP:10282"/>
        <dbReference type="ChEBI" id="CHEBI:17319"/>
        <dbReference type="ChEBI" id="CHEBI:33737"/>
        <dbReference type="ChEBI" id="CHEBI:33738"/>
        <dbReference type="ChEBI" id="CHEBI:57844"/>
        <dbReference type="ChEBI" id="CHEBI:57856"/>
        <dbReference type="ChEBI" id="CHEBI:59789"/>
        <dbReference type="ChEBI" id="CHEBI:74411"/>
        <dbReference type="ChEBI" id="CHEBI:74497"/>
        <dbReference type="EC" id="2.1.1.192"/>
    </reaction>
</comment>
<feature type="binding site" evidence="7">
    <location>
        <position position="208"/>
    </location>
    <ligand>
        <name>[4Fe-4S] cluster</name>
        <dbReference type="ChEBI" id="CHEBI:49883"/>
        <note>4Fe-4S-S-AdoMet</note>
    </ligand>
</feature>
<dbReference type="HAMAP" id="MF_01849">
    <property type="entry name" value="RNA_methyltr_RlmN"/>
    <property type="match status" value="1"/>
</dbReference>
<keyword evidence="3 7" id="KW-0949">S-adenosyl-L-methionine</keyword>
<keyword evidence="7 10" id="KW-0808">Transferase</keyword>
<comment type="catalytic activity">
    <reaction evidence="7">
        <text>adenosine(37) in tRNA + 2 reduced [2Fe-2S]-[ferredoxin] + 2 S-adenosyl-L-methionine = 2-methyladenosine(37) in tRNA + 5'-deoxyadenosine + L-methionine + 2 oxidized [2Fe-2S]-[ferredoxin] + S-adenosyl-L-homocysteine</text>
        <dbReference type="Rhea" id="RHEA:43332"/>
        <dbReference type="Rhea" id="RHEA-COMP:10000"/>
        <dbReference type="Rhea" id="RHEA-COMP:10001"/>
        <dbReference type="Rhea" id="RHEA-COMP:10162"/>
        <dbReference type="Rhea" id="RHEA-COMP:10485"/>
        <dbReference type="ChEBI" id="CHEBI:17319"/>
        <dbReference type="ChEBI" id="CHEBI:33737"/>
        <dbReference type="ChEBI" id="CHEBI:33738"/>
        <dbReference type="ChEBI" id="CHEBI:57844"/>
        <dbReference type="ChEBI" id="CHEBI:57856"/>
        <dbReference type="ChEBI" id="CHEBI:59789"/>
        <dbReference type="ChEBI" id="CHEBI:74411"/>
        <dbReference type="ChEBI" id="CHEBI:74497"/>
        <dbReference type="EC" id="2.1.1.192"/>
    </reaction>
</comment>
<dbReference type="PROSITE" id="PS51918">
    <property type="entry name" value="RADICAL_SAM"/>
    <property type="match status" value="1"/>
</dbReference>
<organism evidence="10 11">
    <name type="scientific">Granulicella aggregans</name>
    <dbReference type="NCBI Taxonomy" id="474949"/>
    <lineage>
        <taxon>Bacteria</taxon>
        <taxon>Pseudomonadati</taxon>
        <taxon>Acidobacteriota</taxon>
        <taxon>Terriglobia</taxon>
        <taxon>Terriglobales</taxon>
        <taxon>Acidobacteriaceae</taxon>
        <taxon>Granulicella</taxon>
    </lineage>
</organism>
<dbReference type="InterPro" id="IPR040072">
    <property type="entry name" value="Methyltransferase_A"/>
</dbReference>
<comment type="function">
    <text evidence="7">Specifically methylates position 2 of adenine 2503 in 23S rRNA and position 2 of adenine 37 in tRNAs.</text>
</comment>
<dbReference type="SFLD" id="SFLDS00029">
    <property type="entry name" value="Radical_SAM"/>
    <property type="match status" value="1"/>
</dbReference>
<feature type="region of interest" description="Disordered" evidence="8">
    <location>
        <begin position="103"/>
        <end position="184"/>
    </location>
</feature>
<keyword evidence="11" id="KW-1185">Reference proteome</keyword>
<comment type="subcellular location">
    <subcellularLocation>
        <location evidence="7">Cytoplasm</location>
    </subcellularLocation>
</comment>
<comment type="miscellaneous">
    <text evidence="7">Reaction proceeds by a ping-pong mechanism involving intermediate methylation of a conserved cysteine residue.</text>
</comment>
<evidence type="ECO:0000313" key="11">
    <source>
        <dbReference type="Proteomes" id="UP000540989"/>
    </source>
</evidence>
<dbReference type="GO" id="GO:0051539">
    <property type="term" value="F:4 iron, 4 sulfur cluster binding"/>
    <property type="evidence" value="ECO:0007669"/>
    <property type="project" value="UniProtKB-UniRule"/>
</dbReference>
<feature type="binding site" evidence="7">
    <location>
        <position position="204"/>
    </location>
    <ligand>
        <name>[4Fe-4S] cluster</name>
        <dbReference type="ChEBI" id="CHEBI:49883"/>
        <note>4Fe-4S-S-AdoMet</note>
    </ligand>
</feature>
<gene>
    <name evidence="7" type="primary">rlmN</name>
    <name evidence="10" type="ORF">HDF16_004534</name>
</gene>
<dbReference type="PANTHER" id="PTHR30544">
    <property type="entry name" value="23S RRNA METHYLTRANSFERASE"/>
    <property type="match status" value="1"/>
</dbReference>
<evidence type="ECO:0000256" key="2">
    <source>
        <dbReference type="ARBA" id="ARBA00022552"/>
    </source>
</evidence>
<dbReference type="GO" id="GO:0070475">
    <property type="term" value="P:rRNA base methylation"/>
    <property type="evidence" value="ECO:0007669"/>
    <property type="project" value="UniProtKB-UniRule"/>
</dbReference>
<dbReference type="EMBL" id="JACHIP010000007">
    <property type="protein sequence ID" value="MBB5059805.1"/>
    <property type="molecule type" value="Genomic_DNA"/>
</dbReference>
<feature type="domain" description="Radical SAM core" evidence="9">
    <location>
        <begin position="190"/>
        <end position="422"/>
    </location>
</feature>